<comment type="catalytic activity">
    <reaction evidence="22">
        <text>N,N-dimethylaniline + NADPH + O2 + H(+) = N,N-dimethylaniline N-oxide + NADP(+) + H2O</text>
        <dbReference type="Rhea" id="RHEA:24468"/>
        <dbReference type="ChEBI" id="CHEBI:15377"/>
        <dbReference type="ChEBI" id="CHEBI:15378"/>
        <dbReference type="ChEBI" id="CHEBI:15379"/>
        <dbReference type="ChEBI" id="CHEBI:16269"/>
        <dbReference type="ChEBI" id="CHEBI:17735"/>
        <dbReference type="ChEBI" id="CHEBI:57783"/>
        <dbReference type="ChEBI" id="CHEBI:58349"/>
        <dbReference type="EC" id="1.14.13.8"/>
    </reaction>
    <physiologicalReaction direction="left-to-right" evidence="22">
        <dbReference type="Rhea" id="RHEA:24469"/>
    </physiologicalReaction>
</comment>
<dbReference type="Pfam" id="PF00743">
    <property type="entry name" value="FMO-like"/>
    <property type="match status" value="1"/>
</dbReference>
<keyword evidence="9" id="KW-1133">Transmembrane helix</keyword>
<reference evidence="23" key="1">
    <citation type="submission" date="2021-03" db="EMBL/GenBank/DDBJ databases">
        <title>Revisited historic fungal species revealed as producer of novel bioactive compounds through whole genome sequencing and comparative genomics.</title>
        <authorList>
            <person name="Vignolle G.A."/>
            <person name="Hochenegger N."/>
            <person name="Mach R.L."/>
            <person name="Mach-Aigner A.R."/>
            <person name="Javad Rahimi M."/>
            <person name="Salim K.A."/>
            <person name="Chan C.M."/>
            <person name="Lim L.B.L."/>
            <person name="Cai F."/>
            <person name="Druzhinina I.S."/>
            <person name="U'Ren J.M."/>
            <person name="Derntl C."/>
        </authorList>
    </citation>
    <scope>NUCLEOTIDE SEQUENCE</scope>
    <source>
        <strain evidence="23">TUCIM 5799</strain>
    </source>
</reference>
<dbReference type="InterPro" id="IPR020946">
    <property type="entry name" value="Flavin_mOase-like"/>
</dbReference>
<evidence type="ECO:0000256" key="11">
    <source>
        <dbReference type="ARBA" id="ARBA00023033"/>
    </source>
</evidence>
<dbReference type="GO" id="GO:0050660">
    <property type="term" value="F:flavin adenine dinucleotide binding"/>
    <property type="evidence" value="ECO:0007669"/>
    <property type="project" value="InterPro"/>
</dbReference>
<dbReference type="Gene3D" id="3.50.50.60">
    <property type="entry name" value="FAD/NAD(P)-binding domain"/>
    <property type="match status" value="1"/>
</dbReference>
<sequence>MATIAKKRVAIIGAGISGLVSLKECLAEGFDAEVLESRAEIGGQWAYQAGPDEKGELQSSMYDGVVLNSCRDTTAFSDFPIDPARHGDYFSHREMHRYILDYADHFGLHKHISLRTKVLDCTQDAEGKWIVKFQEDGSKPQEREYDVLISATGINSIPIIPDFKDRESFRGEFLHSHYYRKPGRFEGKRVVLIGSGSAAIDLACELAPGCKEVHVITRRGTWVIPRYALGKPVEAWDSRASQVWLPSSVAEWLNTTLLNFVQGKHPKELQPDHKLMQQNPTIRTEFIEKVRHGVIKVHRGSVENFLETGLKLTNGETLGADVIITCTGYKRERPYLPGNVLSNADTPEFEADLYKLVIPARHDNLYFVGYIEQAGPSPPTMEAQARFAVGVIAGNITIPKGEKLLKEIRAWQAWHAKTYVRSERHVNTETYVPYIDSLLAPLGANPTFGRLLGQVFTSGRALQSLSVLSAVYFDVTSSAQWRLLGRGKNEDLARETVLRVSSGKLESSTREKQLLGL</sequence>
<evidence type="ECO:0000256" key="19">
    <source>
        <dbReference type="ARBA" id="ARBA00047338"/>
    </source>
</evidence>
<dbReference type="GO" id="GO:0050661">
    <property type="term" value="F:NADP binding"/>
    <property type="evidence" value="ECO:0007669"/>
    <property type="project" value="InterPro"/>
</dbReference>
<organism evidence="23 24">
    <name type="scientific">Neoarthrinium moseri</name>
    <dbReference type="NCBI Taxonomy" id="1658444"/>
    <lineage>
        <taxon>Eukaryota</taxon>
        <taxon>Fungi</taxon>
        <taxon>Dikarya</taxon>
        <taxon>Ascomycota</taxon>
        <taxon>Pezizomycotina</taxon>
        <taxon>Sordariomycetes</taxon>
        <taxon>Xylariomycetidae</taxon>
        <taxon>Amphisphaeriales</taxon>
        <taxon>Apiosporaceae</taxon>
        <taxon>Neoarthrinium</taxon>
    </lineage>
</organism>
<evidence type="ECO:0000256" key="2">
    <source>
        <dbReference type="ARBA" id="ARBA00004389"/>
    </source>
</evidence>
<keyword evidence="4" id="KW-0285">Flavoprotein</keyword>
<keyword evidence="10" id="KW-0560">Oxidoreductase</keyword>
<dbReference type="EMBL" id="JAFIMR010000023">
    <property type="protein sequence ID" value="KAI1864667.1"/>
    <property type="molecule type" value="Genomic_DNA"/>
</dbReference>
<evidence type="ECO:0000313" key="24">
    <source>
        <dbReference type="Proteomes" id="UP000829685"/>
    </source>
</evidence>
<evidence type="ECO:0000256" key="4">
    <source>
        <dbReference type="ARBA" id="ARBA00022630"/>
    </source>
</evidence>
<comment type="catalytic activity">
    <reaction evidence="21">
        <text>trimethylamine + NADPH + O2 = trimethylamine N-oxide + NADP(+) + H2O</text>
        <dbReference type="Rhea" id="RHEA:31979"/>
        <dbReference type="ChEBI" id="CHEBI:15377"/>
        <dbReference type="ChEBI" id="CHEBI:15379"/>
        <dbReference type="ChEBI" id="CHEBI:15724"/>
        <dbReference type="ChEBI" id="CHEBI:57783"/>
        <dbReference type="ChEBI" id="CHEBI:58349"/>
        <dbReference type="ChEBI" id="CHEBI:58389"/>
        <dbReference type="EC" id="1.14.13.148"/>
    </reaction>
    <physiologicalReaction direction="left-to-right" evidence="21">
        <dbReference type="Rhea" id="RHEA:31980"/>
    </physiologicalReaction>
</comment>
<dbReference type="EC" id="1.14.13.148" evidence="14"/>
<evidence type="ECO:0000256" key="13">
    <source>
        <dbReference type="ARBA" id="ARBA00029725"/>
    </source>
</evidence>
<evidence type="ECO:0000256" key="15">
    <source>
        <dbReference type="ARBA" id="ARBA00034536"/>
    </source>
</evidence>
<evidence type="ECO:0000256" key="1">
    <source>
        <dbReference type="ARBA" id="ARBA00001974"/>
    </source>
</evidence>
<evidence type="ECO:0000256" key="17">
    <source>
        <dbReference type="ARBA" id="ARBA00034561"/>
    </source>
</evidence>
<dbReference type="PIRSF" id="PIRSF000332">
    <property type="entry name" value="FMO"/>
    <property type="match status" value="1"/>
</dbReference>
<dbReference type="InterPro" id="IPR036188">
    <property type="entry name" value="FAD/NAD-bd_sf"/>
</dbReference>
<evidence type="ECO:0000256" key="16">
    <source>
        <dbReference type="ARBA" id="ARBA00034554"/>
    </source>
</evidence>
<evidence type="ECO:0000256" key="7">
    <source>
        <dbReference type="ARBA" id="ARBA00022827"/>
    </source>
</evidence>
<dbReference type="PANTHER" id="PTHR23023">
    <property type="entry name" value="DIMETHYLANILINE MONOOXYGENASE"/>
    <property type="match status" value="1"/>
</dbReference>
<evidence type="ECO:0000256" key="18">
    <source>
        <dbReference type="ARBA" id="ARBA00045957"/>
    </source>
</evidence>
<evidence type="ECO:0000256" key="22">
    <source>
        <dbReference type="ARBA" id="ARBA00049443"/>
    </source>
</evidence>
<dbReference type="SUPFAM" id="SSF51905">
    <property type="entry name" value="FAD/NAD(P)-binding domain"/>
    <property type="match status" value="2"/>
</dbReference>
<dbReference type="InterPro" id="IPR050346">
    <property type="entry name" value="FMO-like"/>
</dbReference>
<keyword evidence="5" id="KW-0812">Transmembrane</keyword>
<evidence type="ECO:0000256" key="12">
    <source>
        <dbReference type="ARBA" id="ARBA00023136"/>
    </source>
</evidence>
<evidence type="ECO:0000256" key="21">
    <source>
        <dbReference type="ARBA" id="ARBA00048088"/>
    </source>
</evidence>
<dbReference type="PRINTS" id="PR00370">
    <property type="entry name" value="FMOXYGENASE"/>
</dbReference>
<comment type="function">
    <text evidence="18">Broad spectrum monooxygenase that catalyzes the oxygenation of a wide variety of nitrogen- and sulfur-containing compounds including xenobiotics. Catalyzes the S-oxygenation of hypotaurine to produce taurine, an organic osmolyte involved in cell volume regulation as well as a variety of cytoprotective and developmental processes. In vitro, catalyzes the N-oxygenation of trimethylamine (TMA) to produce trimethylamine N-oxide (TMAO) and could therefore participate to the detoxification of this compound that is generated by the action of gut microbiota from dietary precursors such as choline, choline containing compounds, betaine or L-carnitine.</text>
</comment>
<comment type="cofactor">
    <cofactor evidence="1">
        <name>FAD</name>
        <dbReference type="ChEBI" id="CHEBI:57692"/>
    </cofactor>
</comment>
<name>A0A9P9WI90_9PEZI</name>
<comment type="similarity">
    <text evidence="3">Belongs to the FMO family.</text>
</comment>
<dbReference type="Proteomes" id="UP000829685">
    <property type="component" value="Unassembled WGS sequence"/>
</dbReference>
<dbReference type="GO" id="GO:0004499">
    <property type="term" value="F:N,N-dimethylaniline monooxygenase activity"/>
    <property type="evidence" value="ECO:0007669"/>
    <property type="project" value="InterPro"/>
</dbReference>
<evidence type="ECO:0000256" key="9">
    <source>
        <dbReference type="ARBA" id="ARBA00022989"/>
    </source>
</evidence>
<evidence type="ECO:0000256" key="6">
    <source>
        <dbReference type="ARBA" id="ARBA00022824"/>
    </source>
</evidence>
<dbReference type="AlphaFoldDB" id="A0A9P9WI90"/>
<evidence type="ECO:0000256" key="20">
    <source>
        <dbReference type="ARBA" id="ARBA00048041"/>
    </source>
</evidence>
<evidence type="ECO:0000256" key="10">
    <source>
        <dbReference type="ARBA" id="ARBA00023002"/>
    </source>
</evidence>
<evidence type="ECO:0000313" key="23">
    <source>
        <dbReference type="EMBL" id="KAI1864667.1"/>
    </source>
</evidence>
<keyword evidence="12" id="KW-0472">Membrane</keyword>
<comment type="catalytic activity">
    <reaction evidence="19">
        <text>hypotaurine + NADH + O2 + H(+) = taurine + NAD(+) + H2O</text>
        <dbReference type="Rhea" id="RHEA:74111"/>
        <dbReference type="ChEBI" id="CHEBI:15377"/>
        <dbReference type="ChEBI" id="CHEBI:15378"/>
        <dbReference type="ChEBI" id="CHEBI:15379"/>
        <dbReference type="ChEBI" id="CHEBI:57540"/>
        <dbReference type="ChEBI" id="CHEBI:57853"/>
        <dbReference type="ChEBI" id="CHEBI:57945"/>
        <dbReference type="ChEBI" id="CHEBI:507393"/>
        <dbReference type="EC" id="1.14.13.8"/>
    </reaction>
    <physiologicalReaction direction="left-to-right" evidence="19">
        <dbReference type="Rhea" id="RHEA:74112"/>
    </physiologicalReaction>
</comment>
<protein>
    <recommendedName>
        <fullName evidence="15">Flavin-containing monooxygenase 1</fullName>
        <ecNumber evidence="14">1.14.13.148</ecNumber>
    </recommendedName>
    <alternativeName>
        <fullName evidence="17">Dimethylaniline monooxygenase [N-oxide-forming] 1</fullName>
    </alternativeName>
    <alternativeName>
        <fullName evidence="13">Dimethylaniline oxidase 1</fullName>
    </alternativeName>
    <alternativeName>
        <fullName evidence="16">Trimethylamine monooxygenase</fullName>
    </alternativeName>
</protein>
<evidence type="ECO:0000256" key="8">
    <source>
        <dbReference type="ARBA" id="ARBA00022857"/>
    </source>
</evidence>
<evidence type="ECO:0000256" key="5">
    <source>
        <dbReference type="ARBA" id="ARBA00022692"/>
    </source>
</evidence>
<accession>A0A9P9WI90</accession>
<dbReference type="FunFam" id="3.50.50.60:FF:000159">
    <property type="entry name" value="Dimethylaniline monooxygenase [N-oxide-forming]"/>
    <property type="match status" value="1"/>
</dbReference>
<evidence type="ECO:0000256" key="14">
    <source>
        <dbReference type="ARBA" id="ARBA00034528"/>
    </source>
</evidence>
<gene>
    <name evidence="23" type="ORF">JX265_008391</name>
</gene>
<comment type="catalytic activity">
    <reaction evidence="20">
        <text>hypotaurine + NADPH + O2 + H(+) = taurine + NADP(+) + H2O</text>
        <dbReference type="Rhea" id="RHEA:69819"/>
        <dbReference type="ChEBI" id="CHEBI:15377"/>
        <dbReference type="ChEBI" id="CHEBI:15378"/>
        <dbReference type="ChEBI" id="CHEBI:15379"/>
        <dbReference type="ChEBI" id="CHEBI:57783"/>
        <dbReference type="ChEBI" id="CHEBI:57853"/>
        <dbReference type="ChEBI" id="CHEBI:58349"/>
        <dbReference type="ChEBI" id="CHEBI:507393"/>
        <dbReference type="EC" id="1.14.13.8"/>
    </reaction>
    <physiologicalReaction direction="left-to-right" evidence="20">
        <dbReference type="Rhea" id="RHEA:69820"/>
    </physiologicalReaction>
</comment>
<keyword evidence="6" id="KW-0256">Endoplasmic reticulum</keyword>
<dbReference type="InterPro" id="IPR000960">
    <property type="entry name" value="Flavin_mOase"/>
</dbReference>
<keyword evidence="8" id="KW-0521">NADP</keyword>
<keyword evidence="11" id="KW-0503">Monooxygenase</keyword>
<dbReference type="GO" id="GO:0005789">
    <property type="term" value="C:endoplasmic reticulum membrane"/>
    <property type="evidence" value="ECO:0007669"/>
    <property type="project" value="UniProtKB-SubCell"/>
</dbReference>
<dbReference type="GO" id="GO:0034899">
    <property type="term" value="F:trimethylamine monooxygenase activity"/>
    <property type="evidence" value="ECO:0007669"/>
    <property type="project" value="UniProtKB-EC"/>
</dbReference>
<comment type="caution">
    <text evidence="23">The sequence shown here is derived from an EMBL/GenBank/DDBJ whole genome shotgun (WGS) entry which is preliminary data.</text>
</comment>
<keyword evidence="7" id="KW-0274">FAD</keyword>
<comment type="subcellular location">
    <subcellularLocation>
        <location evidence="2">Endoplasmic reticulum membrane</location>
        <topology evidence="2">Single-pass membrane protein</topology>
    </subcellularLocation>
</comment>
<proteinExistence type="inferred from homology"/>
<keyword evidence="24" id="KW-1185">Reference proteome</keyword>
<evidence type="ECO:0000256" key="3">
    <source>
        <dbReference type="ARBA" id="ARBA00009183"/>
    </source>
</evidence>